<proteinExistence type="predicted"/>
<sequence>MKNVKPELIVGATQPGAGATNAVLMTMFADLHFAWGVPNTVLLYLHNESTPAQILERLEKIVDDGEGMLQRYQQFGQRLIVPDLVYKTPEQISTMVQNISDNLPVEQQLWVYADLHRTFKLGCTNGAGMVVPFSVETTDAMADALSGSNVRFRCAAMSTRLAE</sequence>
<name>A0A8S5UG56_9CAUD</name>
<dbReference type="EMBL" id="BK016086">
    <property type="protein sequence ID" value="DAF93481.1"/>
    <property type="molecule type" value="Genomic_DNA"/>
</dbReference>
<protein>
    <submittedName>
        <fullName evidence="1">Uncharacterized protein</fullName>
    </submittedName>
</protein>
<evidence type="ECO:0000313" key="1">
    <source>
        <dbReference type="EMBL" id="DAF93481.1"/>
    </source>
</evidence>
<accession>A0A8S5UG56</accession>
<reference evidence="1" key="1">
    <citation type="journal article" date="2021" name="Proc. Natl. Acad. Sci. U.S.A.">
        <title>A Catalog of Tens of Thousands of Viruses from Human Metagenomes Reveals Hidden Associations with Chronic Diseases.</title>
        <authorList>
            <person name="Tisza M.J."/>
            <person name="Buck C.B."/>
        </authorList>
    </citation>
    <scope>NUCLEOTIDE SEQUENCE</scope>
    <source>
        <strain evidence="1">Ctshb19</strain>
    </source>
</reference>
<organism evidence="1">
    <name type="scientific">Myoviridae sp. ctshb19</name>
    <dbReference type="NCBI Taxonomy" id="2825194"/>
    <lineage>
        <taxon>Viruses</taxon>
        <taxon>Duplodnaviria</taxon>
        <taxon>Heunggongvirae</taxon>
        <taxon>Uroviricota</taxon>
        <taxon>Caudoviricetes</taxon>
    </lineage>
</organism>